<protein>
    <submittedName>
        <fullName evidence="2">Uncharacterized protein LOC111104441</fullName>
    </submittedName>
</protein>
<dbReference type="GeneID" id="111104441"/>
<dbReference type="KEGG" id="cvn:111104441"/>
<dbReference type="GO" id="GO:0004842">
    <property type="term" value="F:ubiquitin-protein transferase activity"/>
    <property type="evidence" value="ECO:0007669"/>
    <property type="project" value="InterPro"/>
</dbReference>
<dbReference type="PANTHER" id="PTHR22605">
    <property type="entry name" value="RZ-TYPE DOMAIN-CONTAINING PROTEIN"/>
    <property type="match status" value="1"/>
</dbReference>
<evidence type="ECO:0000313" key="1">
    <source>
        <dbReference type="Proteomes" id="UP000694844"/>
    </source>
</evidence>
<proteinExistence type="predicted"/>
<dbReference type="Proteomes" id="UP000694844">
    <property type="component" value="Chromosome 7"/>
</dbReference>
<dbReference type="RefSeq" id="XP_022294111.1">
    <property type="nucleotide sequence ID" value="XM_022438403.1"/>
</dbReference>
<dbReference type="AlphaFoldDB" id="A0A8B8ASR2"/>
<name>A0A8B8ASR2_CRAVI</name>
<gene>
    <name evidence="2" type="primary">LOC111104441</name>
</gene>
<dbReference type="GO" id="GO:0016887">
    <property type="term" value="F:ATP hydrolysis activity"/>
    <property type="evidence" value="ECO:0007669"/>
    <property type="project" value="InterPro"/>
</dbReference>
<organism evidence="1 2">
    <name type="scientific">Crassostrea virginica</name>
    <name type="common">Eastern oyster</name>
    <dbReference type="NCBI Taxonomy" id="6565"/>
    <lineage>
        <taxon>Eukaryota</taxon>
        <taxon>Metazoa</taxon>
        <taxon>Spiralia</taxon>
        <taxon>Lophotrochozoa</taxon>
        <taxon>Mollusca</taxon>
        <taxon>Bivalvia</taxon>
        <taxon>Autobranchia</taxon>
        <taxon>Pteriomorphia</taxon>
        <taxon>Ostreida</taxon>
        <taxon>Ostreoidea</taxon>
        <taxon>Ostreidae</taxon>
        <taxon>Crassostrea</taxon>
    </lineage>
</organism>
<keyword evidence="1" id="KW-1185">Reference proteome</keyword>
<evidence type="ECO:0000313" key="2">
    <source>
        <dbReference type="RefSeq" id="XP_022294111.1"/>
    </source>
</evidence>
<dbReference type="PANTHER" id="PTHR22605:SF1">
    <property type="entry name" value="RZ-TYPE DOMAIN-CONTAINING PROTEIN"/>
    <property type="match status" value="1"/>
</dbReference>
<dbReference type="InterPro" id="IPR031248">
    <property type="entry name" value="RNF213"/>
</dbReference>
<accession>A0A8B8ASR2</accession>
<dbReference type="OrthoDB" id="2423195at2759"/>
<sequence length="245" mass="28386">MLFKVSFILQHKICVYRADASITEKLTALSRRIPQVQINSVKRRKIISEFSDLPEIYEGLERLDTVMNFLLSVKCSGEELLSTFMTEVLQMPLFPNQEVCASCKVHHVQSLWFTMIFEKTKKLSDSEKDGFESMTENILEPLAEQIHGELRWYLSDLSSEKLNVLLQQLLEFIIFTLDQGRGDSVSYTYSLKESLLIHLETPMYADADIKPLTLEDVNHLPENVLSSHAVHVWKMICHTLYNREQ</sequence>
<reference evidence="2" key="1">
    <citation type="submission" date="2025-08" db="UniProtKB">
        <authorList>
            <consortium name="RefSeq"/>
        </authorList>
    </citation>
    <scope>IDENTIFICATION</scope>
    <source>
        <tissue evidence="2">Whole sample</tissue>
    </source>
</reference>